<evidence type="ECO:0000313" key="6">
    <source>
        <dbReference type="EMBL" id="PVD20389.1"/>
    </source>
</evidence>
<evidence type="ECO:0000256" key="1">
    <source>
        <dbReference type="ARBA" id="ARBA00009528"/>
    </source>
</evidence>
<keyword evidence="3" id="KW-0645">Protease</keyword>
<dbReference type="Pfam" id="PF00883">
    <property type="entry name" value="Peptidase_M17"/>
    <property type="match status" value="1"/>
</dbReference>
<protein>
    <recommendedName>
        <fullName evidence="5">Cytosol aminopeptidase domain-containing protein</fullName>
    </recommendedName>
</protein>
<evidence type="ECO:0000259" key="5">
    <source>
        <dbReference type="PROSITE" id="PS00631"/>
    </source>
</evidence>
<evidence type="ECO:0000256" key="2">
    <source>
        <dbReference type="ARBA" id="ARBA00022438"/>
    </source>
</evidence>
<keyword evidence="7" id="KW-1185">Reference proteome</keyword>
<gene>
    <name evidence="6" type="ORF">C0Q70_18543</name>
</gene>
<dbReference type="EMBL" id="PZQS01000012">
    <property type="protein sequence ID" value="PVD20389.1"/>
    <property type="molecule type" value="Genomic_DNA"/>
</dbReference>
<dbReference type="STRING" id="400727.A0A2T7NGT7"/>
<dbReference type="GO" id="GO:0006508">
    <property type="term" value="P:proteolysis"/>
    <property type="evidence" value="ECO:0007669"/>
    <property type="project" value="UniProtKB-KW"/>
</dbReference>
<comment type="caution">
    <text evidence="6">The sequence shown here is derived from an EMBL/GenBank/DDBJ whole genome shotgun (WGS) entry which is preliminary data.</text>
</comment>
<accession>A0A2T7NGT7</accession>
<dbReference type="PANTHER" id="PTHR11963:SF4">
    <property type="entry name" value="AMINOPEPTIDASE NPEPL1-RELATED"/>
    <property type="match status" value="1"/>
</dbReference>
<evidence type="ECO:0000313" key="7">
    <source>
        <dbReference type="Proteomes" id="UP000245119"/>
    </source>
</evidence>
<name>A0A2T7NGT7_POMCA</name>
<feature type="domain" description="Cytosol aminopeptidase" evidence="5">
    <location>
        <begin position="341"/>
        <end position="348"/>
    </location>
</feature>
<dbReference type="Pfam" id="PF18295">
    <property type="entry name" value="Pdase_M17_N2"/>
    <property type="match status" value="1"/>
</dbReference>
<dbReference type="GO" id="GO:0005737">
    <property type="term" value="C:cytoplasm"/>
    <property type="evidence" value="ECO:0007669"/>
    <property type="project" value="InterPro"/>
</dbReference>
<dbReference type="Gene3D" id="3.40.630.10">
    <property type="entry name" value="Zn peptidases"/>
    <property type="match status" value="1"/>
</dbReference>
<comment type="similarity">
    <text evidence="1">Belongs to the peptidase M17 family.</text>
</comment>
<dbReference type="CDD" id="cd00433">
    <property type="entry name" value="Peptidase_M17"/>
    <property type="match status" value="1"/>
</dbReference>
<dbReference type="InterPro" id="IPR011356">
    <property type="entry name" value="Leucine_aapep/pepB"/>
</dbReference>
<dbReference type="AlphaFoldDB" id="A0A2T7NGT7"/>
<dbReference type="GO" id="GO:0070006">
    <property type="term" value="F:metalloaminopeptidase activity"/>
    <property type="evidence" value="ECO:0007669"/>
    <property type="project" value="InterPro"/>
</dbReference>
<dbReference type="FunFam" id="3.40.630.10:FF:000035">
    <property type="entry name" value="Probable aminopeptidase NPEPL1"/>
    <property type="match status" value="1"/>
</dbReference>
<reference evidence="6 7" key="1">
    <citation type="submission" date="2018-04" db="EMBL/GenBank/DDBJ databases">
        <title>The genome of golden apple snail Pomacea canaliculata provides insight into stress tolerance and invasive adaptation.</title>
        <authorList>
            <person name="Liu C."/>
            <person name="Liu B."/>
            <person name="Ren Y."/>
            <person name="Zhang Y."/>
            <person name="Wang H."/>
            <person name="Li S."/>
            <person name="Jiang F."/>
            <person name="Yin L."/>
            <person name="Zhang G."/>
            <person name="Qian W."/>
            <person name="Fan W."/>
        </authorList>
    </citation>
    <scope>NUCLEOTIDE SEQUENCE [LARGE SCALE GENOMIC DNA]</scope>
    <source>
        <strain evidence="6">SZHN2017</strain>
        <tissue evidence="6">Muscle</tissue>
    </source>
</reference>
<dbReference type="Proteomes" id="UP000245119">
    <property type="component" value="Linkage Group LG12"/>
</dbReference>
<dbReference type="PROSITE" id="PS00631">
    <property type="entry name" value="CYTOSOL_AP"/>
    <property type="match status" value="1"/>
</dbReference>
<dbReference type="OrthoDB" id="412814at2759"/>
<dbReference type="PANTHER" id="PTHR11963">
    <property type="entry name" value="LEUCINE AMINOPEPTIDASE-RELATED"/>
    <property type="match status" value="1"/>
</dbReference>
<proteinExistence type="inferred from homology"/>
<dbReference type="GO" id="GO:0030145">
    <property type="term" value="F:manganese ion binding"/>
    <property type="evidence" value="ECO:0007669"/>
    <property type="project" value="InterPro"/>
</dbReference>
<dbReference type="PRINTS" id="PR00481">
    <property type="entry name" value="LAMNOPPTDASE"/>
</dbReference>
<dbReference type="InterPro" id="IPR041417">
    <property type="entry name" value="NPEPL1_N"/>
</dbReference>
<dbReference type="SUPFAM" id="SSF53187">
    <property type="entry name" value="Zn-dependent exopeptidases"/>
    <property type="match status" value="1"/>
</dbReference>
<sequence>MSSAAMATLKFSATLSKSDPQTNAVLIVGQTKHLTQISWEIIKGKLEPRVDCETYLVGVSHLHPSPTDSCSLWLNNATVAALPTKISRHNTPSRGHALTKVIKSCMAGGDEYIVVVCERADVLASACAVARALPLYCGKSNTTGFKRVVTVEFVLASSRGEEVLTDADVEAISVVAHGVRLAAKITDMPCSLMHTDAFLEEIRAVGDELGITPLVIRGEELEKNGFGGIYGVGKAAVHQPALVVLSHKPQGAIRNIAWVGKGIVYDTGGLCIKSKTGMCGMKRDCGGAAAVLGAFFAAVKLGLTENLHAIFCLAENAVGPTAQRPDDIVTMYSGRTVEVNNTDAEGRLVLGDGVSYALKDLKCDTIVDMATLTGAQGIATGKYHAAILTNSEDMEDACVQAGLNSGDMVHPVPFTPELHFSEFSSVLADMKNSVADRSNAQVSCAGLFIFSHIGFDFPGTWLHIDMATPVHMGERSTGYGVALLVTLFGSMSVNDLVRTTAPVSACDGMDTVDNKAAKKIRLN</sequence>
<dbReference type="Gene3D" id="3.40.50.10590">
    <property type="entry name" value="Zn-dependent exopeptidases"/>
    <property type="match status" value="1"/>
</dbReference>
<evidence type="ECO:0000256" key="4">
    <source>
        <dbReference type="ARBA" id="ARBA00022801"/>
    </source>
</evidence>
<organism evidence="6 7">
    <name type="scientific">Pomacea canaliculata</name>
    <name type="common">Golden apple snail</name>
    <dbReference type="NCBI Taxonomy" id="400727"/>
    <lineage>
        <taxon>Eukaryota</taxon>
        <taxon>Metazoa</taxon>
        <taxon>Spiralia</taxon>
        <taxon>Lophotrochozoa</taxon>
        <taxon>Mollusca</taxon>
        <taxon>Gastropoda</taxon>
        <taxon>Caenogastropoda</taxon>
        <taxon>Architaenioglossa</taxon>
        <taxon>Ampullarioidea</taxon>
        <taxon>Ampullariidae</taxon>
        <taxon>Pomacea</taxon>
    </lineage>
</organism>
<keyword evidence="4" id="KW-0378">Hydrolase</keyword>
<evidence type="ECO:0000256" key="3">
    <source>
        <dbReference type="ARBA" id="ARBA00022670"/>
    </source>
</evidence>
<keyword evidence="2" id="KW-0031">Aminopeptidase</keyword>
<dbReference type="InterPro" id="IPR000819">
    <property type="entry name" value="Peptidase_M17_C"/>
</dbReference>